<sequence>MSLHDALRRQFSIPANRSFRRLLAGRATSFLGDGLFTVAVMWLVFELTGSTTYTGLAGFLLRAPNALKLFAGPLVDRSRLGRVLVGSELLGAALALLVPLAAVLGELSVWVVLGVLPFMALTELFAAPAQTAALPRIVDRESLVRANSAFSVVTSGVDAGAQALGGALVAAVGAVALYAVDAATYAVAALV</sequence>
<evidence type="ECO:0000256" key="4">
    <source>
        <dbReference type="ARBA" id="ARBA00022692"/>
    </source>
</evidence>
<accession>A0ABD6B8N9</accession>
<dbReference type="GO" id="GO:0005886">
    <property type="term" value="C:plasma membrane"/>
    <property type="evidence" value="ECO:0007669"/>
    <property type="project" value="UniProtKB-SubCell"/>
</dbReference>
<evidence type="ECO:0000256" key="1">
    <source>
        <dbReference type="ARBA" id="ARBA00004651"/>
    </source>
</evidence>
<evidence type="ECO:0000256" key="7">
    <source>
        <dbReference type="SAM" id="Phobius"/>
    </source>
</evidence>
<organism evidence="8 9">
    <name type="scientific">Halolamina salina</name>
    <dbReference type="NCBI Taxonomy" id="1220023"/>
    <lineage>
        <taxon>Archaea</taxon>
        <taxon>Methanobacteriati</taxon>
        <taxon>Methanobacteriota</taxon>
        <taxon>Stenosarchaea group</taxon>
        <taxon>Halobacteria</taxon>
        <taxon>Halobacteriales</taxon>
        <taxon>Haloferacaceae</taxon>
    </lineage>
</organism>
<dbReference type="EMBL" id="JBHUDH010000169">
    <property type="protein sequence ID" value="MFD1527263.1"/>
    <property type="molecule type" value="Genomic_DNA"/>
</dbReference>
<dbReference type="PANTHER" id="PTHR23513">
    <property type="entry name" value="INTEGRAL MEMBRANE EFFLUX PROTEIN-RELATED"/>
    <property type="match status" value="1"/>
</dbReference>
<dbReference type="InterPro" id="IPR036259">
    <property type="entry name" value="MFS_trans_sf"/>
</dbReference>
<evidence type="ECO:0000256" key="6">
    <source>
        <dbReference type="ARBA" id="ARBA00023136"/>
    </source>
</evidence>
<evidence type="ECO:0000256" key="5">
    <source>
        <dbReference type="ARBA" id="ARBA00022989"/>
    </source>
</evidence>
<keyword evidence="5 7" id="KW-1133">Transmembrane helix</keyword>
<keyword evidence="6 7" id="KW-0472">Membrane</keyword>
<feature type="transmembrane region" description="Helical" evidence="7">
    <location>
        <begin position="107"/>
        <end position="126"/>
    </location>
</feature>
<dbReference type="AlphaFoldDB" id="A0ABD6B8N9"/>
<feature type="transmembrane region" description="Helical" evidence="7">
    <location>
        <begin position="83"/>
        <end position="101"/>
    </location>
</feature>
<evidence type="ECO:0000256" key="3">
    <source>
        <dbReference type="ARBA" id="ARBA00022475"/>
    </source>
</evidence>
<reference evidence="8 9" key="1">
    <citation type="journal article" date="2019" name="Int. J. Syst. Evol. Microbiol.">
        <title>The Global Catalogue of Microorganisms (GCM) 10K type strain sequencing project: providing services to taxonomists for standard genome sequencing and annotation.</title>
        <authorList>
            <consortium name="The Broad Institute Genomics Platform"/>
            <consortium name="The Broad Institute Genome Sequencing Center for Infectious Disease"/>
            <person name="Wu L."/>
            <person name="Ma J."/>
        </authorList>
    </citation>
    <scope>NUCLEOTIDE SEQUENCE [LARGE SCALE GENOMIC DNA]</scope>
    <source>
        <strain evidence="8 9">CGMCC 1.12285</strain>
    </source>
</reference>
<name>A0ABD6B8N9_9EURY</name>
<dbReference type="SUPFAM" id="SSF103473">
    <property type="entry name" value="MFS general substrate transporter"/>
    <property type="match status" value="1"/>
</dbReference>
<dbReference type="Gene3D" id="1.20.1250.20">
    <property type="entry name" value="MFS general substrate transporter like domains"/>
    <property type="match status" value="1"/>
</dbReference>
<keyword evidence="4 7" id="KW-0812">Transmembrane</keyword>
<gene>
    <name evidence="8" type="ORF">ACFR9S_13340</name>
</gene>
<evidence type="ECO:0000313" key="8">
    <source>
        <dbReference type="EMBL" id="MFD1527263.1"/>
    </source>
</evidence>
<keyword evidence="2" id="KW-0813">Transport</keyword>
<keyword evidence="9" id="KW-1185">Reference proteome</keyword>
<feature type="non-terminal residue" evidence="8">
    <location>
        <position position="191"/>
    </location>
</feature>
<dbReference type="Proteomes" id="UP001597111">
    <property type="component" value="Unassembled WGS sequence"/>
</dbReference>
<comment type="subcellular location">
    <subcellularLocation>
        <location evidence="1">Cell membrane</location>
        <topology evidence="1">Multi-pass membrane protein</topology>
    </subcellularLocation>
</comment>
<comment type="caution">
    <text evidence="8">The sequence shown here is derived from an EMBL/GenBank/DDBJ whole genome shotgun (WGS) entry which is preliminary data.</text>
</comment>
<dbReference type="InterPro" id="IPR010290">
    <property type="entry name" value="TM_effector"/>
</dbReference>
<dbReference type="RefSeq" id="WP_379818866.1">
    <property type="nucleotide sequence ID" value="NZ_JBHUDH010000169.1"/>
</dbReference>
<evidence type="ECO:0000313" key="9">
    <source>
        <dbReference type="Proteomes" id="UP001597111"/>
    </source>
</evidence>
<dbReference type="Pfam" id="PF05977">
    <property type="entry name" value="MFS_3"/>
    <property type="match status" value="1"/>
</dbReference>
<proteinExistence type="predicted"/>
<keyword evidence="3" id="KW-1003">Cell membrane</keyword>
<evidence type="ECO:0000256" key="2">
    <source>
        <dbReference type="ARBA" id="ARBA00022448"/>
    </source>
</evidence>
<protein>
    <submittedName>
        <fullName evidence="8">MFS transporter</fullName>
    </submittedName>
</protein>
<feature type="transmembrane region" description="Helical" evidence="7">
    <location>
        <begin position="21"/>
        <end position="45"/>
    </location>
</feature>
<dbReference type="PANTHER" id="PTHR23513:SF6">
    <property type="entry name" value="MAJOR FACILITATOR SUPERFAMILY ASSOCIATED DOMAIN-CONTAINING PROTEIN"/>
    <property type="match status" value="1"/>
</dbReference>